<dbReference type="OrthoDB" id="7543230at2759"/>
<protein>
    <recommendedName>
        <fullName evidence="2">Regulatory protein zeste</fullName>
    </recommendedName>
</protein>
<feature type="domain" description="Myb/SANT-like DNA-binding" evidence="6">
    <location>
        <begin position="5"/>
        <end position="79"/>
    </location>
</feature>
<reference evidence="7" key="1">
    <citation type="submission" date="2021-12" db="EMBL/GenBank/DDBJ databases">
        <authorList>
            <person name="King R."/>
        </authorList>
    </citation>
    <scope>NUCLEOTIDE SEQUENCE</scope>
</reference>
<dbReference type="PANTHER" id="PTHR23098:SF16">
    <property type="entry name" value="REGULATORY PROTEIN ZESTE"/>
    <property type="match status" value="1"/>
</dbReference>
<dbReference type="GO" id="GO:0005634">
    <property type="term" value="C:nucleus"/>
    <property type="evidence" value="ECO:0007669"/>
    <property type="project" value="TreeGrafter"/>
</dbReference>
<keyword evidence="3" id="KW-0805">Transcription regulation</keyword>
<evidence type="ECO:0000313" key="8">
    <source>
        <dbReference type="Proteomes" id="UP001154078"/>
    </source>
</evidence>
<dbReference type="AlphaFoldDB" id="A0A9P0FNC1"/>
<evidence type="ECO:0000313" key="7">
    <source>
        <dbReference type="EMBL" id="CAH0564419.1"/>
    </source>
</evidence>
<proteinExistence type="predicted"/>
<sequence length="204" mass="23121">MAKRVGNISSEQKKEIIEFMERNPALEHGKFNNDFTFKSARTLWMSLSDSLNAIPGAQKDWKQWRKAWQDLKGNAKKKGSALKTHFRQTGGGPPLTDIKITKEEQKVLDIIGTTATEGHPTIIESGCSFAFDANHGNESVILEYVVNPNMDHDYVHQSEALAGIREYGLNKNYKYAQTKWYGKTNKFKKCSMCSTVGKIHLCQY</sequence>
<comment type="function">
    <text evidence="5">Involved in transvection phenomena (= synapsis-dependent gene expression), where the synaptic pairing of chromosomes carrying genes with which zeste interacts influences the expression of these genes. Zeste binds to DNA and stimulates transcription from a nearby promoter.</text>
</comment>
<evidence type="ECO:0000256" key="5">
    <source>
        <dbReference type="ARBA" id="ARBA00025466"/>
    </source>
</evidence>
<evidence type="ECO:0000256" key="1">
    <source>
        <dbReference type="ARBA" id="ARBA00011764"/>
    </source>
</evidence>
<evidence type="ECO:0000256" key="3">
    <source>
        <dbReference type="ARBA" id="ARBA00023015"/>
    </source>
</evidence>
<gene>
    <name evidence="7" type="ORF">MELIAE_LOCUS12994</name>
</gene>
<dbReference type="Proteomes" id="UP001154078">
    <property type="component" value="Chromosome 9"/>
</dbReference>
<dbReference type="PANTHER" id="PTHR23098">
    <property type="entry name" value="AGAP001331-PA-RELATED"/>
    <property type="match status" value="1"/>
</dbReference>
<keyword evidence="4" id="KW-0804">Transcription</keyword>
<evidence type="ECO:0000259" key="6">
    <source>
        <dbReference type="Pfam" id="PF13873"/>
    </source>
</evidence>
<comment type="subunit">
    <text evidence="1">Self-associates forming complexes of several hundred monomers.</text>
</comment>
<accession>A0A9P0FNC1</accession>
<dbReference type="Pfam" id="PF13873">
    <property type="entry name" value="Myb_DNA-bind_5"/>
    <property type="match status" value="1"/>
</dbReference>
<keyword evidence="8" id="KW-1185">Reference proteome</keyword>
<dbReference type="EMBL" id="OV121140">
    <property type="protein sequence ID" value="CAH0564419.1"/>
    <property type="molecule type" value="Genomic_DNA"/>
</dbReference>
<organism evidence="7 8">
    <name type="scientific">Brassicogethes aeneus</name>
    <name type="common">Rape pollen beetle</name>
    <name type="synonym">Meligethes aeneus</name>
    <dbReference type="NCBI Taxonomy" id="1431903"/>
    <lineage>
        <taxon>Eukaryota</taxon>
        <taxon>Metazoa</taxon>
        <taxon>Ecdysozoa</taxon>
        <taxon>Arthropoda</taxon>
        <taxon>Hexapoda</taxon>
        <taxon>Insecta</taxon>
        <taxon>Pterygota</taxon>
        <taxon>Neoptera</taxon>
        <taxon>Endopterygota</taxon>
        <taxon>Coleoptera</taxon>
        <taxon>Polyphaga</taxon>
        <taxon>Cucujiformia</taxon>
        <taxon>Nitidulidae</taxon>
        <taxon>Meligethinae</taxon>
        <taxon>Brassicogethes</taxon>
    </lineage>
</organism>
<evidence type="ECO:0000256" key="4">
    <source>
        <dbReference type="ARBA" id="ARBA00023163"/>
    </source>
</evidence>
<name>A0A9P0FNC1_BRAAE</name>
<evidence type="ECO:0000256" key="2">
    <source>
        <dbReference type="ARBA" id="ARBA00016807"/>
    </source>
</evidence>
<dbReference type="InterPro" id="IPR028002">
    <property type="entry name" value="Myb_DNA-bind_5"/>
</dbReference>